<dbReference type="InterPro" id="IPR032259">
    <property type="entry name" value="HIBYL-CoA-H"/>
</dbReference>
<dbReference type="PANTHER" id="PTHR43176:SF3">
    <property type="entry name" value="3-HYDROXYISOBUTYRYL-COA HYDROLASE, MITOCHONDRIAL"/>
    <property type="match status" value="1"/>
</dbReference>
<reference evidence="6" key="1">
    <citation type="submission" date="2008-03" db="EMBL/GenBank/DDBJ databases">
        <title>Complete sequence of chromosome of Beijerinckia indica subsp. indica ATCC 9039.</title>
        <authorList>
            <consortium name="US DOE Joint Genome Institute"/>
            <person name="Copeland A."/>
            <person name="Lucas S."/>
            <person name="Lapidus A."/>
            <person name="Glavina del Rio T."/>
            <person name="Dalin E."/>
            <person name="Tice H."/>
            <person name="Bruce D."/>
            <person name="Goodwin L."/>
            <person name="Pitluck S."/>
            <person name="LaButti K."/>
            <person name="Schmutz J."/>
            <person name="Larimer F."/>
            <person name="Land M."/>
            <person name="Hauser L."/>
            <person name="Kyrpides N."/>
            <person name="Mikhailova N."/>
            <person name="Dunfield P.F."/>
            <person name="Dedysh S.N."/>
            <person name="Liesack W."/>
            <person name="Saw J.H."/>
            <person name="Alam M."/>
            <person name="Chen Y."/>
            <person name="Murrell J.C."/>
            <person name="Richardson P."/>
        </authorList>
    </citation>
    <scope>NUCLEOTIDE SEQUENCE [LARGE SCALE GENOMIC DNA]</scope>
    <source>
        <strain evidence="6">ATCC 9039 / DSM 1715 / NCIMB 8712</strain>
    </source>
</reference>
<evidence type="ECO:0000313" key="5">
    <source>
        <dbReference type="EMBL" id="ACB95418.1"/>
    </source>
</evidence>
<dbReference type="AlphaFoldDB" id="B2IDI2"/>
<dbReference type="RefSeq" id="WP_012384775.1">
    <property type="nucleotide sequence ID" value="NC_010581.1"/>
</dbReference>
<evidence type="ECO:0000256" key="1">
    <source>
        <dbReference type="ARBA" id="ARBA00001709"/>
    </source>
</evidence>
<accession>B2IDI2</accession>
<sequence length="354" mass="38067">MSDPVILTEQQGACGIITLNRPKALNALDTETILVFNQALDTLERESGVKTVVVRGAGGKAFCAGGDMKFIYELGKAGRHAEQLDFFRLEYQLNHRIARFPKPYVSLLEGIVMGGGAGISLHAPHRVAGENFLFAMPETAIGFIPDVGATYFLPRLPGKLGAYLAMTGARLGCGDGVAFGLATAFIPVAQHEALIAKLAAGEEAGAAIAILNAPAPEPELFKLKHFVDGCFGAPTVADVLEEIDEAGYGGLMFAMNTYDLIRTRSPLSVTIALKLAQMGQKLDLEEALRTEFRVVSHILRSADFYEGVRAVLVDKDHKPNWSYKDIEALKPADVEPYFAALPEGEADLTFAVEA</sequence>
<dbReference type="NCBIfam" id="NF004127">
    <property type="entry name" value="PRK05617.1"/>
    <property type="match status" value="1"/>
</dbReference>
<dbReference type="CDD" id="cd06558">
    <property type="entry name" value="crotonase-like"/>
    <property type="match status" value="1"/>
</dbReference>
<dbReference type="Pfam" id="PF16113">
    <property type="entry name" value="ECH_2"/>
    <property type="match status" value="1"/>
</dbReference>
<dbReference type="HOGENOM" id="CLU_009834_22_1_5"/>
<evidence type="ECO:0000256" key="3">
    <source>
        <dbReference type="ARBA" id="ARBA00022801"/>
    </source>
</evidence>
<organism evidence="5 6">
    <name type="scientific">Beijerinckia indica subsp. indica (strain ATCC 9039 / DSM 1715 / NCIMB 8712)</name>
    <dbReference type="NCBI Taxonomy" id="395963"/>
    <lineage>
        <taxon>Bacteria</taxon>
        <taxon>Pseudomonadati</taxon>
        <taxon>Pseudomonadota</taxon>
        <taxon>Alphaproteobacteria</taxon>
        <taxon>Hyphomicrobiales</taxon>
        <taxon>Beijerinckiaceae</taxon>
        <taxon>Beijerinckia</taxon>
    </lineage>
</organism>
<dbReference type="GO" id="GO:0016853">
    <property type="term" value="F:isomerase activity"/>
    <property type="evidence" value="ECO:0007669"/>
    <property type="project" value="UniProtKB-KW"/>
</dbReference>
<protein>
    <recommendedName>
        <fullName evidence="2">3-hydroxyisobutyryl-CoA hydrolase</fullName>
        <ecNumber evidence="2">3.1.2.4</ecNumber>
    </recommendedName>
</protein>
<keyword evidence="5" id="KW-0413">Isomerase</keyword>
<dbReference type="KEGG" id="bid:Bind_1790"/>
<dbReference type="Gene3D" id="3.90.226.10">
    <property type="entry name" value="2-enoyl-CoA Hydratase, Chain A, domain 1"/>
    <property type="match status" value="1"/>
</dbReference>
<dbReference type="SUPFAM" id="SSF52096">
    <property type="entry name" value="ClpP/crotonase"/>
    <property type="match status" value="1"/>
</dbReference>
<dbReference type="OrthoDB" id="9790967at2"/>
<dbReference type="EC" id="3.1.2.4" evidence="2"/>
<dbReference type="InterPro" id="IPR029045">
    <property type="entry name" value="ClpP/crotonase-like_dom_sf"/>
</dbReference>
<dbReference type="EMBL" id="CP001016">
    <property type="protein sequence ID" value="ACB95418.1"/>
    <property type="molecule type" value="Genomic_DNA"/>
</dbReference>
<dbReference type="GO" id="GO:0003860">
    <property type="term" value="F:3-hydroxyisobutyryl-CoA hydrolase activity"/>
    <property type="evidence" value="ECO:0007669"/>
    <property type="project" value="UniProtKB-EC"/>
</dbReference>
<dbReference type="GO" id="GO:0006574">
    <property type="term" value="P:L-valine catabolic process"/>
    <property type="evidence" value="ECO:0007669"/>
    <property type="project" value="TreeGrafter"/>
</dbReference>
<keyword evidence="3" id="KW-0378">Hydrolase</keyword>
<dbReference type="PANTHER" id="PTHR43176">
    <property type="entry name" value="3-HYDROXYISOBUTYRYL-COA HYDROLASE-RELATED"/>
    <property type="match status" value="1"/>
</dbReference>
<dbReference type="Proteomes" id="UP000001695">
    <property type="component" value="Chromosome"/>
</dbReference>
<evidence type="ECO:0000313" key="6">
    <source>
        <dbReference type="Proteomes" id="UP000001695"/>
    </source>
</evidence>
<dbReference type="STRING" id="395963.Bind_1790"/>
<comment type="catalytic activity">
    <reaction evidence="1">
        <text>3-hydroxy-2-methylpropanoyl-CoA + H2O = 3-hydroxy-2-methylpropanoate + CoA + H(+)</text>
        <dbReference type="Rhea" id="RHEA:20888"/>
        <dbReference type="ChEBI" id="CHEBI:11805"/>
        <dbReference type="ChEBI" id="CHEBI:15377"/>
        <dbReference type="ChEBI" id="CHEBI:15378"/>
        <dbReference type="ChEBI" id="CHEBI:57287"/>
        <dbReference type="ChEBI" id="CHEBI:57340"/>
        <dbReference type="EC" id="3.1.2.4"/>
    </reaction>
</comment>
<evidence type="ECO:0000256" key="2">
    <source>
        <dbReference type="ARBA" id="ARBA00011915"/>
    </source>
</evidence>
<dbReference type="InterPro" id="IPR045004">
    <property type="entry name" value="ECH_dom"/>
</dbReference>
<name>B2IDI2_BEII9</name>
<reference evidence="5 6" key="2">
    <citation type="journal article" date="2010" name="J. Bacteriol.">
        <title>Complete genome sequence of Beijerinckia indica subsp. indica.</title>
        <authorList>
            <person name="Tamas I."/>
            <person name="Dedysh S.N."/>
            <person name="Liesack W."/>
            <person name="Stott M.B."/>
            <person name="Alam M."/>
            <person name="Murrell J.C."/>
            <person name="Dunfield P.F."/>
        </authorList>
    </citation>
    <scope>NUCLEOTIDE SEQUENCE [LARGE SCALE GENOMIC DNA]</scope>
    <source>
        <strain evidence="6">ATCC 9039 / DSM 1715 / NCIMB 8712</strain>
    </source>
</reference>
<feature type="domain" description="Enoyl-CoA hydratase/isomerase" evidence="4">
    <location>
        <begin position="14"/>
        <end position="338"/>
    </location>
</feature>
<gene>
    <name evidence="5" type="ordered locus">Bind_1790</name>
</gene>
<proteinExistence type="predicted"/>
<dbReference type="eggNOG" id="COG1024">
    <property type="taxonomic scope" value="Bacteria"/>
</dbReference>
<evidence type="ECO:0000259" key="4">
    <source>
        <dbReference type="Pfam" id="PF16113"/>
    </source>
</evidence>
<keyword evidence="6" id="KW-1185">Reference proteome</keyword>